<dbReference type="Pfam" id="PF09946">
    <property type="entry name" value="DUF2178"/>
    <property type="match status" value="1"/>
</dbReference>
<organism evidence="2 3">
    <name type="scientific">Psychrobacillus psychrotolerans</name>
    <dbReference type="NCBI Taxonomy" id="126156"/>
    <lineage>
        <taxon>Bacteria</taxon>
        <taxon>Bacillati</taxon>
        <taxon>Bacillota</taxon>
        <taxon>Bacilli</taxon>
        <taxon>Bacillales</taxon>
        <taxon>Bacillaceae</taxon>
        <taxon>Psychrobacillus</taxon>
    </lineage>
</organism>
<reference evidence="3" key="1">
    <citation type="submission" date="2016-10" db="EMBL/GenBank/DDBJ databases">
        <authorList>
            <person name="Varghese N."/>
            <person name="Submissions S."/>
        </authorList>
    </citation>
    <scope>NUCLEOTIDE SEQUENCE [LARGE SCALE GENOMIC DNA]</scope>
    <source>
        <strain evidence="3">DSM 11706</strain>
    </source>
</reference>
<keyword evidence="1" id="KW-0812">Transmembrane</keyword>
<accession>A0A1I6B8X3</accession>
<gene>
    <name evidence="2" type="ORF">SAMN05421670_0259</name>
</gene>
<dbReference type="STRING" id="126156.SAMN05421670_0259"/>
<dbReference type="RefSeq" id="WP_093538590.1">
    <property type="nucleotide sequence ID" value="NZ_FOXU01000012.1"/>
</dbReference>
<evidence type="ECO:0000313" key="3">
    <source>
        <dbReference type="Proteomes" id="UP000198734"/>
    </source>
</evidence>
<name>A0A1I6B8X3_9BACI</name>
<dbReference type="EMBL" id="FOXU01000012">
    <property type="protein sequence ID" value="SFQ77354.1"/>
    <property type="molecule type" value="Genomic_DNA"/>
</dbReference>
<protein>
    <recommendedName>
        <fullName evidence="4">DUF3796 domain-containing protein</fullName>
    </recommendedName>
</protein>
<sequence length="103" mass="11963">MYEKFDLLTFLIGLPLAIVIIGIVFMINRKIGKKKRWFDERYNRIHEKARSYSWVATTIAILVVWMIVIVIEGPGLTFFLLTGLWIVHMLSYTIGAFVANQDN</sequence>
<dbReference type="Proteomes" id="UP000198734">
    <property type="component" value="Unassembled WGS sequence"/>
</dbReference>
<proteinExistence type="predicted"/>
<evidence type="ECO:0000256" key="1">
    <source>
        <dbReference type="SAM" id="Phobius"/>
    </source>
</evidence>
<evidence type="ECO:0008006" key="4">
    <source>
        <dbReference type="Google" id="ProtNLM"/>
    </source>
</evidence>
<keyword evidence="3" id="KW-1185">Reference proteome</keyword>
<keyword evidence="1" id="KW-1133">Transmembrane helix</keyword>
<feature type="transmembrane region" description="Helical" evidence="1">
    <location>
        <begin position="77"/>
        <end position="99"/>
    </location>
</feature>
<keyword evidence="1" id="KW-0472">Membrane</keyword>
<dbReference type="OrthoDB" id="2647991at2"/>
<dbReference type="InterPro" id="IPR019235">
    <property type="entry name" value="DUF2178_TM"/>
</dbReference>
<dbReference type="AlphaFoldDB" id="A0A1I6B8X3"/>
<feature type="transmembrane region" description="Helical" evidence="1">
    <location>
        <begin position="6"/>
        <end position="27"/>
    </location>
</feature>
<feature type="transmembrane region" description="Helical" evidence="1">
    <location>
        <begin position="51"/>
        <end position="71"/>
    </location>
</feature>
<evidence type="ECO:0000313" key="2">
    <source>
        <dbReference type="EMBL" id="SFQ77354.1"/>
    </source>
</evidence>